<dbReference type="PANTHER" id="PTHR47206">
    <property type="entry name" value="HOMEODOMAIN-LIKE SUPERFAMILY PROTEIN"/>
    <property type="match status" value="1"/>
</dbReference>
<dbReference type="InterPro" id="IPR001005">
    <property type="entry name" value="SANT/Myb"/>
</dbReference>
<feature type="compositionally biased region" description="Polar residues" evidence="3">
    <location>
        <begin position="143"/>
        <end position="157"/>
    </location>
</feature>
<dbReference type="InterPro" id="IPR017930">
    <property type="entry name" value="Myb_dom"/>
</dbReference>
<feature type="domain" description="Myb-like" evidence="4">
    <location>
        <begin position="203"/>
        <end position="256"/>
    </location>
</feature>
<reference evidence="6 7" key="1">
    <citation type="submission" date="2018-02" db="EMBL/GenBank/DDBJ databases">
        <title>Draft genome of wild Prunus yedoensis var. nudiflora.</title>
        <authorList>
            <person name="Baek S."/>
            <person name="Kim J.-H."/>
            <person name="Choi K."/>
            <person name="Kim G.-B."/>
            <person name="Cho A."/>
            <person name="Jang H."/>
            <person name="Shin C.-H."/>
            <person name="Yu H.-J."/>
            <person name="Mun J.-H."/>
        </authorList>
    </citation>
    <scope>NUCLEOTIDE SEQUENCE [LARGE SCALE GENOMIC DNA]</scope>
    <source>
        <strain evidence="7">cv. Jeju island</strain>
        <tissue evidence="6">Leaf</tissue>
    </source>
</reference>
<dbReference type="Pfam" id="PF00249">
    <property type="entry name" value="Myb_DNA-binding"/>
    <property type="match status" value="1"/>
</dbReference>
<dbReference type="InterPro" id="IPR009057">
    <property type="entry name" value="Homeodomain-like_sf"/>
</dbReference>
<dbReference type="Gene3D" id="1.10.10.60">
    <property type="entry name" value="Homeodomain-like"/>
    <property type="match status" value="1"/>
</dbReference>
<dbReference type="PROSITE" id="PS50090">
    <property type="entry name" value="MYB_LIKE"/>
    <property type="match status" value="1"/>
</dbReference>
<dbReference type="GO" id="GO:0005634">
    <property type="term" value="C:nucleus"/>
    <property type="evidence" value="ECO:0007669"/>
    <property type="project" value="UniProtKB-SubCell"/>
</dbReference>
<dbReference type="CDD" id="cd11660">
    <property type="entry name" value="SANT_TRF"/>
    <property type="match status" value="1"/>
</dbReference>
<feature type="region of interest" description="Disordered" evidence="3">
    <location>
        <begin position="437"/>
        <end position="471"/>
    </location>
</feature>
<dbReference type="EMBL" id="PJQY01000824">
    <property type="protein sequence ID" value="PQQ07756.1"/>
    <property type="molecule type" value="Genomic_DNA"/>
</dbReference>
<evidence type="ECO:0000259" key="5">
    <source>
        <dbReference type="PROSITE" id="PS51294"/>
    </source>
</evidence>
<feature type="region of interest" description="Disordered" evidence="3">
    <location>
        <begin position="186"/>
        <end position="209"/>
    </location>
</feature>
<dbReference type="OrthoDB" id="608866at2759"/>
<evidence type="ECO:0000313" key="7">
    <source>
        <dbReference type="Proteomes" id="UP000250321"/>
    </source>
</evidence>
<feature type="region of interest" description="Disordered" evidence="3">
    <location>
        <begin position="504"/>
        <end position="524"/>
    </location>
</feature>
<evidence type="ECO:0000313" key="6">
    <source>
        <dbReference type="EMBL" id="PQQ07756.1"/>
    </source>
</evidence>
<evidence type="ECO:0000259" key="4">
    <source>
        <dbReference type="PROSITE" id="PS50090"/>
    </source>
</evidence>
<dbReference type="SMART" id="SM00717">
    <property type="entry name" value="SANT"/>
    <property type="match status" value="1"/>
</dbReference>
<sequence>MVEKPKDPEKSYITEEDTANLLQRYKLANVLQLLQEVAHSQDVKIDWNRLVEKTSTGISNAREYQMLWRHLAYSEAFVDKFDNGAQPVDDDSDLEHELEAFPAVSGEDSTEAAACVKVLIASGLPSDSTHRSGATVEAPLTINIPNGQPSRTHQNSQPTYSMQGMNITVPVSVQKQPLLATITSTGATAEGGDANGPASNNMAPRKKRKKWSEAEDLELIAGVRRYGEGNWANILRGDFKGERTANQLSQRWKYIRKHHHQDLNVGGNSSNKLSEAQLATRHAMSLALNMPSITANTIGTAGTNTHSKFGGTNATTNSLPSTAAEEELQSQQGLKPAKPYQMGLLGSTSKSQVTSKRTLTKPNSNTDGMVRATAVAAGARIASPSDAASLLKAAQAKNAVHVLPTGGSSIQSSLPGSMRTHPEPHPNLHYMHVGLAATPVSTPPSTAVTPSATHPGSLKALPQTSQHAPTNSTLLSKQIKDVSCSLDSEPGCTRTEQVQHGAVISENGQNEEGQKDKVDSPDQKAELKNLSTSAENLVGSLDIKGDETDNIAGIGVQSEEKRSAKDNETLCSLKGDDPFAADSCENQSASEQQIGLVSIVGDGCNGKQVLGKEETGIKI</sequence>
<organism evidence="6 7">
    <name type="scientific">Prunus yedoensis var. nudiflora</name>
    <dbReference type="NCBI Taxonomy" id="2094558"/>
    <lineage>
        <taxon>Eukaryota</taxon>
        <taxon>Viridiplantae</taxon>
        <taxon>Streptophyta</taxon>
        <taxon>Embryophyta</taxon>
        <taxon>Tracheophyta</taxon>
        <taxon>Spermatophyta</taxon>
        <taxon>Magnoliopsida</taxon>
        <taxon>eudicotyledons</taxon>
        <taxon>Gunneridae</taxon>
        <taxon>Pentapetalae</taxon>
        <taxon>rosids</taxon>
        <taxon>fabids</taxon>
        <taxon>Rosales</taxon>
        <taxon>Rosaceae</taxon>
        <taxon>Amygdaloideae</taxon>
        <taxon>Amygdaleae</taxon>
        <taxon>Prunus</taxon>
    </lineage>
</organism>
<comment type="subcellular location">
    <subcellularLocation>
        <location evidence="1">Nucleus</location>
    </subcellularLocation>
</comment>
<name>A0A315A127_PRUYE</name>
<feature type="compositionally biased region" description="Polar residues" evidence="3">
    <location>
        <begin position="306"/>
        <end position="321"/>
    </location>
</feature>
<evidence type="ECO:0000256" key="1">
    <source>
        <dbReference type="ARBA" id="ARBA00004123"/>
    </source>
</evidence>
<dbReference type="Proteomes" id="UP000250321">
    <property type="component" value="Unassembled WGS sequence"/>
</dbReference>
<dbReference type="STRING" id="2094558.A0A315A127"/>
<keyword evidence="7" id="KW-1185">Reference proteome</keyword>
<feature type="region of interest" description="Disordered" evidence="3">
    <location>
        <begin position="305"/>
        <end position="341"/>
    </location>
</feature>
<protein>
    <submittedName>
        <fullName evidence="6">Uncharacterized protein</fullName>
    </submittedName>
</protein>
<dbReference type="SUPFAM" id="SSF46689">
    <property type="entry name" value="Homeodomain-like"/>
    <property type="match status" value="1"/>
</dbReference>
<comment type="caution">
    <text evidence="6">The sequence shown here is derived from an EMBL/GenBank/DDBJ whole genome shotgun (WGS) entry which is preliminary data.</text>
</comment>
<accession>A0A315A127</accession>
<evidence type="ECO:0000256" key="2">
    <source>
        <dbReference type="ARBA" id="ARBA00023242"/>
    </source>
</evidence>
<feature type="region of interest" description="Disordered" evidence="3">
    <location>
        <begin position="126"/>
        <end position="157"/>
    </location>
</feature>
<feature type="compositionally biased region" description="Polar residues" evidence="3">
    <location>
        <begin position="462"/>
        <end position="471"/>
    </location>
</feature>
<feature type="region of interest" description="Disordered" evidence="3">
    <location>
        <begin position="347"/>
        <end position="366"/>
    </location>
</feature>
<gene>
    <name evidence="6" type="ORF">Pyn_30589</name>
</gene>
<feature type="compositionally biased region" description="Basic and acidic residues" evidence="3">
    <location>
        <begin position="512"/>
        <end position="524"/>
    </location>
</feature>
<dbReference type="PANTHER" id="PTHR47206:SF1">
    <property type="entry name" value="HOMEODOMAIN-LIKE SUPERFAMILY PROTEIN"/>
    <property type="match status" value="1"/>
</dbReference>
<evidence type="ECO:0000256" key="3">
    <source>
        <dbReference type="SAM" id="MobiDB-lite"/>
    </source>
</evidence>
<dbReference type="PROSITE" id="PS51294">
    <property type="entry name" value="HTH_MYB"/>
    <property type="match status" value="1"/>
</dbReference>
<feature type="compositionally biased region" description="Low complexity" evidence="3">
    <location>
        <begin position="437"/>
        <end position="453"/>
    </location>
</feature>
<keyword evidence="2" id="KW-0539">Nucleus</keyword>
<feature type="domain" description="HTH myb-type" evidence="5">
    <location>
        <begin position="203"/>
        <end position="260"/>
    </location>
</feature>
<dbReference type="AlphaFoldDB" id="A0A315A127"/>
<proteinExistence type="predicted"/>